<accession>A0A5N6UFG1</accession>
<evidence type="ECO:0000256" key="1">
    <source>
        <dbReference type="SAM" id="MobiDB-lite"/>
    </source>
</evidence>
<dbReference type="Proteomes" id="UP000326950">
    <property type="component" value="Unassembled WGS sequence"/>
</dbReference>
<dbReference type="EMBL" id="ML738727">
    <property type="protein sequence ID" value="KAE8157342.1"/>
    <property type="molecule type" value="Genomic_DNA"/>
</dbReference>
<sequence>MQGAMELREREGDRGREKSGDLNYWSIKVNSRQDDATPISHCRYQQNYDYPQTVLPCQIPSFPSSKSTSPLQSVTSCSGLTHYMSIERLTTSSTGESSRKEWLMHLIRPHAMLLTASLQCIPTVERMAAAGFYYCSLVTLTLLNQSKKFFYTSMMDKR</sequence>
<evidence type="ECO:0000313" key="2">
    <source>
        <dbReference type="EMBL" id="KAE8157342.1"/>
    </source>
</evidence>
<evidence type="ECO:0000313" key="3">
    <source>
        <dbReference type="Proteomes" id="UP000326950"/>
    </source>
</evidence>
<dbReference type="AlphaFoldDB" id="A0A5N6UFG1"/>
<organism evidence="2 3">
    <name type="scientific">Aspergillus tamarii</name>
    <dbReference type="NCBI Taxonomy" id="41984"/>
    <lineage>
        <taxon>Eukaryota</taxon>
        <taxon>Fungi</taxon>
        <taxon>Dikarya</taxon>
        <taxon>Ascomycota</taxon>
        <taxon>Pezizomycotina</taxon>
        <taxon>Eurotiomycetes</taxon>
        <taxon>Eurotiomycetidae</taxon>
        <taxon>Eurotiales</taxon>
        <taxon>Aspergillaceae</taxon>
        <taxon>Aspergillus</taxon>
        <taxon>Aspergillus subgen. Circumdati</taxon>
    </lineage>
</organism>
<dbReference type="OrthoDB" id="10472524at2759"/>
<keyword evidence="3" id="KW-1185">Reference proteome</keyword>
<proteinExistence type="predicted"/>
<feature type="region of interest" description="Disordered" evidence="1">
    <location>
        <begin position="1"/>
        <end position="20"/>
    </location>
</feature>
<protein>
    <submittedName>
        <fullName evidence="2">Uncharacterized protein</fullName>
    </submittedName>
</protein>
<gene>
    <name evidence="2" type="ORF">BDV40DRAFT_278687</name>
</gene>
<name>A0A5N6UFG1_ASPTM</name>
<reference evidence="2 3" key="1">
    <citation type="submission" date="2019-04" db="EMBL/GenBank/DDBJ databases">
        <title>Friends and foes A comparative genomics study of 23 Aspergillus species from section Flavi.</title>
        <authorList>
            <consortium name="DOE Joint Genome Institute"/>
            <person name="Kjaerbolling I."/>
            <person name="Vesth T."/>
            <person name="Frisvad J.C."/>
            <person name="Nybo J.L."/>
            <person name="Theobald S."/>
            <person name="Kildgaard S."/>
            <person name="Isbrandt T."/>
            <person name="Kuo A."/>
            <person name="Sato A."/>
            <person name="Lyhne E.K."/>
            <person name="Kogle M.E."/>
            <person name="Wiebenga A."/>
            <person name="Kun R.S."/>
            <person name="Lubbers R.J."/>
            <person name="Makela M.R."/>
            <person name="Barry K."/>
            <person name="Chovatia M."/>
            <person name="Clum A."/>
            <person name="Daum C."/>
            <person name="Haridas S."/>
            <person name="He G."/>
            <person name="LaButti K."/>
            <person name="Lipzen A."/>
            <person name="Mondo S."/>
            <person name="Riley R."/>
            <person name="Salamov A."/>
            <person name="Simmons B.A."/>
            <person name="Magnuson J.K."/>
            <person name="Henrissat B."/>
            <person name="Mortensen U.H."/>
            <person name="Larsen T.O."/>
            <person name="Devries R.P."/>
            <person name="Grigoriev I.V."/>
            <person name="Machida M."/>
            <person name="Baker S.E."/>
            <person name="Andersen M.R."/>
        </authorList>
    </citation>
    <scope>NUCLEOTIDE SEQUENCE [LARGE SCALE GENOMIC DNA]</scope>
    <source>
        <strain evidence="2 3">CBS 117626</strain>
    </source>
</reference>